<evidence type="ECO:0000256" key="2">
    <source>
        <dbReference type="ARBA" id="ARBA00022898"/>
    </source>
</evidence>
<dbReference type="InterPro" id="IPR015422">
    <property type="entry name" value="PyrdxlP-dep_Trfase_small"/>
</dbReference>
<proteinExistence type="inferred from homology"/>
<evidence type="ECO:0000256" key="3">
    <source>
        <dbReference type="RuleBase" id="RU362118"/>
    </source>
</evidence>
<keyword evidence="2 3" id="KW-0663">Pyridoxal phosphate</keyword>
<gene>
    <name evidence="4" type="ORF">H9756_03785</name>
</gene>
<protein>
    <submittedName>
        <fullName evidence="4">PLP-dependent transferase</fullName>
    </submittedName>
</protein>
<dbReference type="EMBL" id="DWWI01000079">
    <property type="protein sequence ID" value="HJC42790.1"/>
    <property type="molecule type" value="Genomic_DNA"/>
</dbReference>
<evidence type="ECO:0000256" key="1">
    <source>
        <dbReference type="ARBA" id="ARBA00001933"/>
    </source>
</evidence>
<sequence>MASILLVSPLSSHMHVPEKDLKRMNVSGGLMRVSTEFKDTDDLIKDFTQALKLFNDYRNKN</sequence>
<dbReference type="Gene3D" id="3.90.1150.10">
    <property type="entry name" value="Aspartate Aminotransferase, domain 1"/>
    <property type="match status" value="1"/>
</dbReference>
<dbReference type="SUPFAM" id="SSF53383">
    <property type="entry name" value="PLP-dependent transferases"/>
    <property type="match status" value="1"/>
</dbReference>
<comment type="cofactor">
    <cofactor evidence="1 3">
        <name>pyridoxal 5'-phosphate</name>
        <dbReference type="ChEBI" id="CHEBI:597326"/>
    </cofactor>
</comment>
<accession>A0A9D2P295</accession>
<dbReference type="AlphaFoldDB" id="A0A9D2P295"/>
<dbReference type="Pfam" id="PF01053">
    <property type="entry name" value="Cys_Met_Meta_PP"/>
    <property type="match status" value="1"/>
</dbReference>
<dbReference type="InterPro" id="IPR015424">
    <property type="entry name" value="PyrdxlP-dep_Trfase"/>
</dbReference>
<reference evidence="4" key="2">
    <citation type="submission" date="2021-04" db="EMBL/GenBank/DDBJ databases">
        <authorList>
            <person name="Gilroy R."/>
        </authorList>
    </citation>
    <scope>NUCLEOTIDE SEQUENCE</scope>
    <source>
        <strain evidence="4">CHK165-2605</strain>
    </source>
</reference>
<name>A0A9D2P295_9FIRM</name>
<keyword evidence="4" id="KW-0808">Transferase</keyword>
<dbReference type="Proteomes" id="UP000823895">
    <property type="component" value="Unassembled WGS sequence"/>
</dbReference>
<evidence type="ECO:0000313" key="5">
    <source>
        <dbReference type="Proteomes" id="UP000823895"/>
    </source>
</evidence>
<reference evidence="4" key="1">
    <citation type="journal article" date="2021" name="PeerJ">
        <title>Extensive microbial diversity within the chicken gut microbiome revealed by metagenomics and culture.</title>
        <authorList>
            <person name="Gilroy R."/>
            <person name="Ravi A."/>
            <person name="Getino M."/>
            <person name="Pursley I."/>
            <person name="Horton D.L."/>
            <person name="Alikhan N.F."/>
            <person name="Baker D."/>
            <person name="Gharbi K."/>
            <person name="Hall N."/>
            <person name="Watson M."/>
            <person name="Adriaenssens E.M."/>
            <person name="Foster-Nyarko E."/>
            <person name="Jarju S."/>
            <person name="Secka A."/>
            <person name="Antonio M."/>
            <person name="Oren A."/>
            <person name="Chaudhuri R.R."/>
            <person name="La Ragione R."/>
            <person name="Hildebrand F."/>
            <person name="Pallen M.J."/>
        </authorList>
    </citation>
    <scope>NUCLEOTIDE SEQUENCE</scope>
    <source>
        <strain evidence="4">CHK165-2605</strain>
    </source>
</reference>
<organism evidence="4 5">
    <name type="scientific">Candidatus Mediterraneibacter gallistercoris</name>
    <dbReference type="NCBI Taxonomy" id="2838671"/>
    <lineage>
        <taxon>Bacteria</taxon>
        <taxon>Bacillati</taxon>
        <taxon>Bacillota</taxon>
        <taxon>Clostridia</taxon>
        <taxon>Lachnospirales</taxon>
        <taxon>Lachnospiraceae</taxon>
        <taxon>Mediterraneibacter</taxon>
    </lineage>
</organism>
<dbReference type="GO" id="GO:0019346">
    <property type="term" value="P:transsulfuration"/>
    <property type="evidence" value="ECO:0007669"/>
    <property type="project" value="InterPro"/>
</dbReference>
<dbReference type="InterPro" id="IPR000277">
    <property type="entry name" value="Cys/Met-Metab_PyrdxlP-dep_enz"/>
</dbReference>
<comment type="caution">
    <text evidence="4">The sequence shown here is derived from an EMBL/GenBank/DDBJ whole genome shotgun (WGS) entry which is preliminary data.</text>
</comment>
<dbReference type="GO" id="GO:0016740">
    <property type="term" value="F:transferase activity"/>
    <property type="evidence" value="ECO:0007669"/>
    <property type="project" value="UniProtKB-KW"/>
</dbReference>
<dbReference type="GO" id="GO:0030170">
    <property type="term" value="F:pyridoxal phosphate binding"/>
    <property type="evidence" value="ECO:0007669"/>
    <property type="project" value="InterPro"/>
</dbReference>
<evidence type="ECO:0000313" key="4">
    <source>
        <dbReference type="EMBL" id="HJC42790.1"/>
    </source>
</evidence>
<comment type="similarity">
    <text evidence="3">Belongs to the trans-sulfuration enzymes family.</text>
</comment>